<dbReference type="GO" id="GO:0042601">
    <property type="term" value="C:endospore-forming forespore"/>
    <property type="evidence" value="ECO:0007669"/>
    <property type="project" value="InterPro"/>
</dbReference>
<proteinExistence type="evidence at transcript level"/>
<evidence type="ECO:0000256" key="3">
    <source>
        <dbReference type="SAM" id="MobiDB-lite"/>
    </source>
</evidence>
<comment type="caution">
    <text evidence="4">The sequence shown here is derived from an EMBL/GenBank/DDBJ whole genome shotgun (WGS) entry which is preliminary data.</text>
</comment>
<keyword evidence="1 2" id="KW-0749">Sporulation</keyword>
<accession>A0A7V7RQK6</accession>
<evidence type="ECO:0000313" key="4">
    <source>
        <dbReference type="EMBL" id="KAB2335753.1"/>
    </source>
</evidence>
<evidence type="ECO:0000313" key="5">
    <source>
        <dbReference type="Proteomes" id="UP000441354"/>
    </source>
</evidence>
<dbReference type="HAMAP" id="MF_01505">
    <property type="entry name" value="SspN"/>
    <property type="match status" value="1"/>
</dbReference>
<name>A0A7V7RQK6_9BACI</name>
<dbReference type="Pfam" id="PF08177">
    <property type="entry name" value="SspN"/>
    <property type="match status" value="1"/>
</dbReference>
<feature type="compositionally biased region" description="Polar residues" evidence="3">
    <location>
        <begin position="15"/>
        <end position="47"/>
    </location>
</feature>
<dbReference type="EMBL" id="WBOT01000001">
    <property type="protein sequence ID" value="KAB2335753.1"/>
    <property type="molecule type" value="Genomic_DNA"/>
</dbReference>
<dbReference type="Proteomes" id="UP000441354">
    <property type="component" value="Unassembled WGS sequence"/>
</dbReference>
<dbReference type="RefSeq" id="WP_066445588.1">
    <property type="nucleotide sequence ID" value="NZ_WBOT01000001.1"/>
</dbReference>
<dbReference type="NCBIfam" id="NF006904">
    <property type="entry name" value="PRK09398.1"/>
    <property type="match status" value="1"/>
</dbReference>
<sequence length="47" mass="5040">MGNPKKHSQGFRPSHTGTQSHSAGGNKGKQMQDQSGQHPQVIQTKGE</sequence>
<dbReference type="AlphaFoldDB" id="A0A7V7RQK6"/>
<comment type="similarity">
    <text evidence="2">Belongs to the SspN family.</text>
</comment>
<comment type="subcellular location">
    <subcellularLocation>
        <location evidence="2">Spore core</location>
    </subcellularLocation>
</comment>
<comment type="induction">
    <text evidence="2">Expressed only in the forespore compartment of sporulating cells.</text>
</comment>
<keyword evidence="5" id="KW-1185">Reference proteome</keyword>
<evidence type="ECO:0000256" key="1">
    <source>
        <dbReference type="ARBA" id="ARBA00022969"/>
    </source>
</evidence>
<protein>
    <recommendedName>
        <fullName evidence="2">Small, acid-soluble spore protein N</fullName>
        <shortName evidence="2">SASP N</shortName>
    </recommendedName>
</protein>
<dbReference type="GO" id="GO:0030436">
    <property type="term" value="P:asexual sporulation"/>
    <property type="evidence" value="ECO:0007669"/>
    <property type="project" value="UniProtKB-UniRule"/>
</dbReference>
<reference evidence="4 5" key="1">
    <citation type="journal article" date="2014" name="Arch. Microbiol.">
        <title>Bacillus mesophilum sp. nov., strain IITR-54T, a novel 4-chlorobiphenyl dechlorinating bacterium.</title>
        <authorList>
            <person name="Manickam N."/>
            <person name="Singh N.K."/>
            <person name="Bajaj A."/>
            <person name="Kumar R.M."/>
            <person name="Kaur G."/>
            <person name="Kaur N."/>
            <person name="Bala M."/>
            <person name="Kumar A."/>
            <person name="Mayilraj S."/>
        </authorList>
    </citation>
    <scope>NUCLEOTIDE SEQUENCE [LARGE SCALE GENOMIC DNA]</scope>
    <source>
        <strain evidence="4 5">IITR-54</strain>
    </source>
</reference>
<evidence type="ECO:0000256" key="2">
    <source>
        <dbReference type="HAMAP-Rule" id="MF_01505"/>
    </source>
</evidence>
<organism evidence="4 5">
    <name type="scientific">Bacillus mesophilum</name>
    <dbReference type="NCBI Taxonomy" id="1071718"/>
    <lineage>
        <taxon>Bacteria</taxon>
        <taxon>Bacillati</taxon>
        <taxon>Bacillota</taxon>
        <taxon>Bacilli</taxon>
        <taxon>Bacillales</taxon>
        <taxon>Bacillaceae</taxon>
        <taxon>Bacillus</taxon>
    </lineage>
</organism>
<dbReference type="InterPro" id="IPR012612">
    <property type="entry name" value="SASP_SspN"/>
</dbReference>
<dbReference type="OrthoDB" id="2455637at2"/>
<dbReference type="GO" id="GO:0030435">
    <property type="term" value="P:sporulation resulting in formation of a cellular spore"/>
    <property type="evidence" value="ECO:0007669"/>
    <property type="project" value="UniProtKB-KW"/>
</dbReference>
<feature type="region of interest" description="Disordered" evidence="3">
    <location>
        <begin position="1"/>
        <end position="47"/>
    </location>
</feature>
<gene>
    <name evidence="2" type="primary">sspN</name>
    <name evidence="4" type="ORF">F7732_04080</name>
</gene>